<dbReference type="Proteomes" id="UP000316562">
    <property type="component" value="Unassembled WGS sequence"/>
</dbReference>
<dbReference type="Gene3D" id="3.30.300.20">
    <property type="match status" value="1"/>
</dbReference>
<name>A0A519BGT4_ACIG2</name>
<evidence type="ECO:0000313" key="2">
    <source>
        <dbReference type="Proteomes" id="UP000316562"/>
    </source>
</evidence>
<evidence type="ECO:0000313" key="1">
    <source>
        <dbReference type="EMBL" id="RZD16476.1"/>
    </source>
</evidence>
<accession>A0A519BGT4</accession>
<dbReference type="InterPro" id="IPR003718">
    <property type="entry name" value="OsmC/Ohr_fam"/>
</dbReference>
<dbReference type="InterPro" id="IPR015946">
    <property type="entry name" value="KH_dom-like_a/b"/>
</dbReference>
<dbReference type="Pfam" id="PF02566">
    <property type="entry name" value="OsmC"/>
    <property type="match status" value="1"/>
</dbReference>
<sequence length="136" mass="15053">MKLSVRQKEDFHFIGSGDSGEINIDAAGYVGGKNRGVRPPELFLYSIAGCMGIHVYEALHKSGKHIEDIIVDTDSERKETSPKVFTKISLSFTIKAKELTDEDVTKAIEEALNKTCSIAYLINQVAPISYSFKIVQ</sequence>
<comment type="caution">
    <text evidence="1">The sequence shown here is derived from an EMBL/GenBank/DDBJ whole genome shotgun (WGS) entry which is preliminary data.</text>
</comment>
<dbReference type="InterPro" id="IPR036102">
    <property type="entry name" value="OsmC/Ohrsf"/>
</dbReference>
<dbReference type="SUPFAM" id="SSF82784">
    <property type="entry name" value="OsmC-like"/>
    <property type="match status" value="1"/>
</dbReference>
<gene>
    <name evidence="1" type="ORF">EVJ46_05515</name>
</gene>
<proteinExistence type="predicted"/>
<dbReference type="PANTHER" id="PTHR34352">
    <property type="entry name" value="PROTEIN YHFA"/>
    <property type="match status" value="1"/>
</dbReference>
<reference evidence="1 2" key="1">
    <citation type="journal article" date="2019" name="ISME J.">
        <title>Insights into ecological role of a new deltaproteobacterial order Candidatus Acidulodesulfobacterales by metagenomics and metatranscriptomics.</title>
        <authorList>
            <person name="Tan S."/>
            <person name="Liu J."/>
            <person name="Fang Y."/>
            <person name="Hedlund B.P."/>
            <person name="Lian Z.H."/>
            <person name="Huang L.Y."/>
            <person name="Li J.T."/>
            <person name="Huang L.N."/>
            <person name="Li W.J."/>
            <person name="Jiang H.C."/>
            <person name="Dong H.L."/>
            <person name="Shu W.S."/>
        </authorList>
    </citation>
    <scope>NUCLEOTIDE SEQUENCE [LARGE SCALE GENOMIC DNA]</scope>
    <source>
        <strain evidence="1">AP2</strain>
    </source>
</reference>
<dbReference type="EMBL" id="SGBC01000002">
    <property type="protein sequence ID" value="RZD16476.1"/>
    <property type="molecule type" value="Genomic_DNA"/>
</dbReference>
<dbReference type="AlphaFoldDB" id="A0A519BGT4"/>
<organism evidence="1 2">
    <name type="scientific">Acididesulfobacter guangdongensis</name>
    <dbReference type="NCBI Taxonomy" id="2597225"/>
    <lineage>
        <taxon>Bacteria</taxon>
        <taxon>Deltaproteobacteria</taxon>
        <taxon>Candidatus Acidulodesulfobacterales</taxon>
        <taxon>Candidatus Acididesulfobacter</taxon>
    </lineage>
</organism>
<protein>
    <submittedName>
        <fullName evidence="1">OsmC family peroxiredoxin</fullName>
    </submittedName>
</protein>
<dbReference type="PANTHER" id="PTHR34352:SF1">
    <property type="entry name" value="PROTEIN YHFA"/>
    <property type="match status" value="1"/>
</dbReference>